<accession>A0A417YS13</accession>
<evidence type="ECO:0000256" key="1">
    <source>
        <dbReference type="ARBA" id="ARBA00022723"/>
    </source>
</evidence>
<dbReference type="Gene3D" id="2.30.40.10">
    <property type="entry name" value="Urease, subunit C, domain 1"/>
    <property type="match status" value="1"/>
</dbReference>
<comment type="caution">
    <text evidence="4">The sequence shown here is derived from an EMBL/GenBank/DDBJ whole genome shotgun (WGS) entry which is preliminary data.</text>
</comment>
<sequence length="409" mass="44746">MDILFKQVRLKDGDSLKDVAIKDGKIEAIENELNVEASRVIEGRGKVLIPGLVESHIHLDKALIADRLPNKSGTLQEALKVTAELKPTFSKEDILDRAERTLQMLIKHGTTHIRTHSEFDPSQGFTGFETVMGLKEKYKGIVDIQVVAFPQEGILKAPGTEKMMYEAMDMGADVVGGIPYNDTPWDKHIDLVFEIAKKYDKPVDFHQDFKDGPEGMNIEYVCEKTINEGYQGRVSVGHLTALGALPKDRLQPIIEKMAEAQISVMSLPATDLHLGGRHDEYNVRRALTPIRALRDGGVNMCIATNNIRNAFTPYGTGDVMLTAMLAIPAAHLGGADDLPTVLPMITTNPAKALQISGYGIAVGNNADVVLLETESVTNAIIDMPAKLFVVKSGKVTVETKKSVQFSFGN</sequence>
<dbReference type="Pfam" id="PF07969">
    <property type="entry name" value="Amidohydro_3"/>
    <property type="match status" value="1"/>
</dbReference>
<dbReference type="CDD" id="cd01293">
    <property type="entry name" value="Bact_CD"/>
    <property type="match status" value="1"/>
</dbReference>
<dbReference type="PANTHER" id="PTHR32027:SF9">
    <property type="entry name" value="BLL3847 PROTEIN"/>
    <property type="match status" value="1"/>
</dbReference>
<dbReference type="AlphaFoldDB" id="A0A417YS13"/>
<dbReference type="GO" id="GO:0019239">
    <property type="term" value="F:deaminase activity"/>
    <property type="evidence" value="ECO:0007669"/>
    <property type="project" value="UniProtKB-ARBA"/>
</dbReference>
<keyword evidence="1" id="KW-0479">Metal-binding</keyword>
<dbReference type="InterPro" id="IPR032466">
    <property type="entry name" value="Metal_Hydrolase"/>
</dbReference>
<evidence type="ECO:0000259" key="3">
    <source>
        <dbReference type="Pfam" id="PF07969"/>
    </source>
</evidence>
<dbReference type="InterPro" id="IPR052349">
    <property type="entry name" value="Metallo-hydrolase_Enzymes"/>
</dbReference>
<evidence type="ECO:0000256" key="2">
    <source>
        <dbReference type="ARBA" id="ARBA00022801"/>
    </source>
</evidence>
<organism evidence="4 5">
    <name type="scientific">Neobacillus notoginsengisoli</name>
    <dbReference type="NCBI Taxonomy" id="1578198"/>
    <lineage>
        <taxon>Bacteria</taxon>
        <taxon>Bacillati</taxon>
        <taxon>Bacillota</taxon>
        <taxon>Bacilli</taxon>
        <taxon>Bacillales</taxon>
        <taxon>Bacillaceae</taxon>
        <taxon>Neobacillus</taxon>
    </lineage>
</organism>
<dbReference type="OrthoDB" id="9815027at2"/>
<dbReference type="GO" id="GO:0046872">
    <property type="term" value="F:metal ion binding"/>
    <property type="evidence" value="ECO:0007669"/>
    <property type="project" value="UniProtKB-KW"/>
</dbReference>
<feature type="domain" description="Amidohydrolase 3" evidence="3">
    <location>
        <begin position="40"/>
        <end position="396"/>
    </location>
</feature>
<dbReference type="InterPro" id="IPR013108">
    <property type="entry name" value="Amidohydro_3"/>
</dbReference>
<proteinExistence type="predicted"/>
<protein>
    <submittedName>
        <fullName evidence="4">N-acyl-D-amino-acid deacylase</fullName>
    </submittedName>
</protein>
<dbReference type="RefSeq" id="WP_118921785.1">
    <property type="nucleotide sequence ID" value="NZ_QWEG01000009.1"/>
</dbReference>
<keyword evidence="5" id="KW-1185">Reference proteome</keyword>
<evidence type="ECO:0000313" key="4">
    <source>
        <dbReference type="EMBL" id="RHW38080.1"/>
    </source>
</evidence>
<dbReference type="SUPFAM" id="SSF51556">
    <property type="entry name" value="Metallo-dependent hydrolases"/>
    <property type="match status" value="1"/>
</dbReference>
<keyword evidence="2" id="KW-0378">Hydrolase</keyword>
<dbReference type="GO" id="GO:0016814">
    <property type="term" value="F:hydrolase activity, acting on carbon-nitrogen (but not peptide) bonds, in cyclic amidines"/>
    <property type="evidence" value="ECO:0007669"/>
    <property type="project" value="TreeGrafter"/>
</dbReference>
<dbReference type="SUPFAM" id="SSF51338">
    <property type="entry name" value="Composite domain of metallo-dependent hydrolases"/>
    <property type="match status" value="1"/>
</dbReference>
<evidence type="ECO:0000313" key="5">
    <source>
        <dbReference type="Proteomes" id="UP000284416"/>
    </source>
</evidence>
<dbReference type="Gene3D" id="3.20.20.140">
    <property type="entry name" value="Metal-dependent hydrolases"/>
    <property type="match status" value="1"/>
</dbReference>
<dbReference type="Proteomes" id="UP000284416">
    <property type="component" value="Unassembled WGS sequence"/>
</dbReference>
<dbReference type="InterPro" id="IPR011059">
    <property type="entry name" value="Metal-dep_hydrolase_composite"/>
</dbReference>
<reference evidence="4 5" key="1">
    <citation type="journal article" date="2017" name="Int. J. Syst. Evol. Microbiol.">
        <title>Bacillus notoginsengisoli sp. nov., a novel bacterium isolated from the rhizosphere of Panax notoginseng.</title>
        <authorList>
            <person name="Zhang M.Y."/>
            <person name="Cheng J."/>
            <person name="Cai Y."/>
            <person name="Zhang T.Y."/>
            <person name="Wu Y.Y."/>
            <person name="Manikprabhu D."/>
            <person name="Li W.J."/>
            <person name="Zhang Y.X."/>
        </authorList>
    </citation>
    <scope>NUCLEOTIDE SEQUENCE [LARGE SCALE GENOMIC DNA]</scope>
    <source>
        <strain evidence="4 5">JCM 30743</strain>
    </source>
</reference>
<gene>
    <name evidence="4" type="ORF">D1B31_14980</name>
</gene>
<dbReference type="EMBL" id="QWEG01000009">
    <property type="protein sequence ID" value="RHW38080.1"/>
    <property type="molecule type" value="Genomic_DNA"/>
</dbReference>
<dbReference type="PANTHER" id="PTHR32027">
    <property type="entry name" value="CYTOSINE DEAMINASE"/>
    <property type="match status" value="1"/>
</dbReference>
<dbReference type="FunFam" id="3.20.20.140:FF:000019">
    <property type="entry name" value="Cytosine deaminase"/>
    <property type="match status" value="1"/>
</dbReference>
<name>A0A417YS13_9BACI</name>